<organism evidence="5 6">
    <name type="scientific">Paractinoplanes rishiriensis</name>
    <dbReference type="NCBI Taxonomy" id="1050105"/>
    <lineage>
        <taxon>Bacteria</taxon>
        <taxon>Bacillati</taxon>
        <taxon>Actinomycetota</taxon>
        <taxon>Actinomycetes</taxon>
        <taxon>Micromonosporales</taxon>
        <taxon>Micromonosporaceae</taxon>
        <taxon>Paractinoplanes</taxon>
    </lineage>
</organism>
<evidence type="ECO:0000256" key="1">
    <source>
        <dbReference type="SAM" id="MobiDB-lite"/>
    </source>
</evidence>
<reference evidence="5" key="1">
    <citation type="submission" date="2021-01" db="EMBL/GenBank/DDBJ databases">
        <title>Whole genome shotgun sequence of Actinoplanes rishiriensis NBRC 108556.</title>
        <authorList>
            <person name="Komaki H."/>
            <person name="Tamura T."/>
        </authorList>
    </citation>
    <scope>NUCLEOTIDE SEQUENCE</scope>
    <source>
        <strain evidence="5">NBRC 108556</strain>
    </source>
</reference>
<dbReference type="EMBL" id="BOMV01000065">
    <property type="protein sequence ID" value="GIE98840.1"/>
    <property type="molecule type" value="Genomic_DNA"/>
</dbReference>
<keyword evidence="3" id="KW-0732">Signal</keyword>
<keyword evidence="6" id="KW-1185">Reference proteome</keyword>
<proteinExistence type="predicted"/>
<dbReference type="AlphaFoldDB" id="A0A919MZW3"/>
<name>A0A919MZW3_9ACTN</name>
<keyword evidence="2" id="KW-0812">Transmembrane</keyword>
<feature type="transmembrane region" description="Helical" evidence="2">
    <location>
        <begin position="405"/>
        <end position="427"/>
    </location>
</feature>
<evidence type="ECO:0000256" key="3">
    <source>
        <dbReference type="SAM" id="SignalP"/>
    </source>
</evidence>
<dbReference type="InterPro" id="IPR001434">
    <property type="entry name" value="OmcB-like_DUF11"/>
</dbReference>
<evidence type="ECO:0000259" key="4">
    <source>
        <dbReference type="Pfam" id="PF01345"/>
    </source>
</evidence>
<evidence type="ECO:0000313" key="5">
    <source>
        <dbReference type="EMBL" id="GIE98840.1"/>
    </source>
</evidence>
<feature type="region of interest" description="Disordered" evidence="1">
    <location>
        <begin position="355"/>
        <end position="377"/>
    </location>
</feature>
<comment type="caution">
    <text evidence="5">The sequence shown here is derived from an EMBL/GenBank/DDBJ whole genome shotgun (WGS) entry which is preliminary data.</text>
</comment>
<sequence length="433" mass="43702">MFAAALLVAGTPVAAAAAAPSLQIELRQYEDISVGRTAFEPEFRLSASGGPATGAVLTVGLAGLADTISVTGVADGCTREDATVRCAIGDLTTATVRPVRLVASVTETQPAGELRLALTAAEGGDVARAFPVRGLSRGPDLSLWAEQVPAGEPEQERPLPIRVTNNGDVVARTSRLVLTVPQGLGVGDGEQDPGCTYEGGTAAGRFHWGEVTLSCPFVRDIQPRETFELLSRFFVILGKDTPGPGEFRGEIAVEVAGGDFNEQDNEGPLSVLAPANTLDVVVRAQASATAVTWTVTNNGPSSAIGWTADLVPPAGSRFGSAAGCTARGTGLRCVSEEWLAPGASVSRTVPLRVTGTAGRPGSVTVGDTGPSKETVPADNTAAITLPGSGGGGGGGGELPITGPGAAVAGLSVAGMGAVLAGLVLLVLGRRRVR</sequence>
<gene>
    <name evidence="5" type="ORF">Ari01nite_63050</name>
</gene>
<dbReference type="Proteomes" id="UP000636960">
    <property type="component" value="Unassembled WGS sequence"/>
</dbReference>
<feature type="chain" id="PRO_5037758078" description="DUF11 domain-containing protein" evidence="3">
    <location>
        <begin position="18"/>
        <end position="433"/>
    </location>
</feature>
<keyword evidence="2" id="KW-0472">Membrane</keyword>
<dbReference type="Pfam" id="PF01345">
    <property type="entry name" value="DUF11"/>
    <property type="match status" value="1"/>
</dbReference>
<evidence type="ECO:0000313" key="6">
    <source>
        <dbReference type="Proteomes" id="UP000636960"/>
    </source>
</evidence>
<protein>
    <recommendedName>
        <fullName evidence="4">DUF11 domain-containing protein</fullName>
    </recommendedName>
</protein>
<feature type="signal peptide" evidence="3">
    <location>
        <begin position="1"/>
        <end position="17"/>
    </location>
</feature>
<accession>A0A919MZW3</accession>
<feature type="domain" description="DUF11" evidence="4">
    <location>
        <begin position="285"/>
        <end position="385"/>
    </location>
</feature>
<keyword evidence="2" id="KW-1133">Transmembrane helix</keyword>
<evidence type="ECO:0000256" key="2">
    <source>
        <dbReference type="SAM" id="Phobius"/>
    </source>
</evidence>